<keyword evidence="2" id="KW-1185">Reference proteome</keyword>
<sequence length="91" mass="10285">MSLAQPKQMFSHLHSWQQRVGNPMRNKVMILFYLFDGQNLRGRILGQNLVCRHSHVTVGSPKQLIGVEMDLMHVTSHPPARDLPEAAIGQS</sequence>
<protein>
    <submittedName>
        <fullName evidence="1">Uncharacterized protein</fullName>
    </submittedName>
</protein>
<organism evidence="1 2">
    <name type="scientific">Araneus ventricosus</name>
    <name type="common">Orbweaver spider</name>
    <name type="synonym">Epeira ventricosa</name>
    <dbReference type="NCBI Taxonomy" id="182803"/>
    <lineage>
        <taxon>Eukaryota</taxon>
        <taxon>Metazoa</taxon>
        <taxon>Ecdysozoa</taxon>
        <taxon>Arthropoda</taxon>
        <taxon>Chelicerata</taxon>
        <taxon>Arachnida</taxon>
        <taxon>Araneae</taxon>
        <taxon>Araneomorphae</taxon>
        <taxon>Entelegynae</taxon>
        <taxon>Araneoidea</taxon>
        <taxon>Araneidae</taxon>
        <taxon>Araneus</taxon>
    </lineage>
</organism>
<dbReference type="Proteomes" id="UP000499080">
    <property type="component" value="Unassembled WGS sequence"/>
</dbReference>
<gene>
    <name evidence="1" type="ORF">AVEN_51119_1</name>
</gene>
<evidence type="ECO:0000313" key="1">
    <source>
        <dbReference type="EMBL" id="GBN02779.1"/>
    </source>
</evidence>
<accession>A0A4Y2KL55</accession>
<reference evidence="1 2" key="1">
    <citation type="journal article" date="2019" name="Sci. Rep.">
        <title>Orb-weaving spider Araneus ventricosus genome elucidates the spidroin gene catalogue.</title>
        <authorList>
            <person name="Kono N."/>
            <person name="Nakamura H."/>
            <person name="Ohtoshi R."/>
            <person name="Moran D.A.P."/>
            <person name="Shinohara A."/>
            <person name="Yoshida Y."/>
            <person name="Fujiwara M."/>
            <person name="Mori M."/>
            <person name="Tomita M."/>
            <person name="Arakawa K."/>
        </authorList>
    </citation>
    <scope>NUCLEOTIDE SEQUENCE [LARGE SCALE GENOMIC DNA]</scope>
</reference>
<dbReference type="EMBL" id="BGPR01004731">
    <property type="protein sequence ID" value="GBN02779.1"/>
    <property type="molecule type" value="Genomic_DNA"/>
</dbReference>
<proteinExistence type="predicted"/>
<dbReference type="AlphaFoldDB" id="A0A4Y2KL55"/>
<comment type="caution">
    <text evidence="1">The sequence shown here is derived from an EMBL/GenBank/DDBJ whole genome shotgun (WGS) entry which is preliminary data.</text>
</comment>
<evidence type="ECO:0000313" key="2">
    <source>
        <dbReference type="Proteomes" id="UP000499080"/>
    </source>
</evidence>
<name>A0A4Y2KL55_ARAVE</name>